<gene>
    <name evidence="2" type="ORF">KEG57_04755</name>
</gene>
<reference evidence="2 3" key="1">
    <citation type="submission" date="2021-04" db="EMBL/GenBank/DDBJ databases">
        <title>Genome analysis of Polyangium sp.</title>
        <authorList>
            <person name="Li Y."/>
            <person name="Wang J."/>
        </authorList>
    </citation>
    <scope>NUCLEOTIDE SEQUENCE [LARGE SCALE GENOMIC DNA]</scope>
    <source>
        <strain evidence="2 3">SDU14</strain>
    </source>
</reference>
<dbReference type="EMBL" id="JAGTJJ010000001">
    <property type="protein sequence ID" value="MDC3979798.1"/>
    <property type="molecule type" value="Genomic_DNA"/>
</dbReference>
<dbReference type="RefSeq" id="WP_272458184.1">
    <property type="nucleotide sequence ID" value="NZ_JAGTJJ010000001.1"/>
</dbReference>
<sequence>MVAPRAAFVSQRTSLDLLGIPRDRYLALVRAPGFPLPVTPIGKLRMVDTEAMIAYLRALGAAPPNLNREEHPVENDTDLAAEPSPESEDSAARKLGSDLGFTFTDQPASDAPASRRRSRR</sequence>
<evidence type="ECO:0000313" key="2">
    <source>
        <dbReference type="EMBL" id="MDC3979798.1"/>
    </source>
</evidence>
<feature type="compositionally biased region" description="Acidic residues" evidence="1">
    <location>
        <begin position="75"/>
        <end position="89"/>
    </location>
</feature>
<evidence type="ECO:0000313" key="3">
    <source>
        <dbReference type="Proteomes" id="UP001151081"/>
    </source>
</evidence>
<proteinExistence type="predicted"/>
<organism evidence="2 3">
    <name type="scientific">Polyangium jinanense</name>
    <dbReference type="NCBI Taxonomy" id="2829994"/>
    <lineage>
        <taxon>Bacteria</taxon>
        <taxon>Pseudomonadati</taxon>
        <taxon>Myxococcota</taxon>
        <taxon>Polyangia</taxon>
        <taxon>Polyangiales</taxon>
        <taxon>Polyangiaceae</taxon>
        <taxon>Polyangium</taxon>
    </lineage>
</organism>
<protein>
    <submittedName>
        <fullName evidence="2">Uncharacterized protein</fullName>
    </submittedName>
</protein>
<evidence type="ECO:0000256" key="1">
    <source>
        <dbReference type="SAM" id="MobiDB-lite"/>
    </source>
</evidence>
<keyword evidence="3" id="KW-1185">Reference proteome</keyword>
<dbReference type="AlphaFoldDB" id="A0A9X3WZW3"/>
<name>A0A9X3WZW3_9BACT</name>
<feature type="region of interest" description="Disordered" evidence="1">
    <location>
        <begin position="64"/>
        <end position="120"/>
    </location>
</feature>
<accession>A0A9X3WZW3</accession>
<comment type="caution">
    <text evidence="2">The sequence shown here is derived from an EMBL/GenBank/DDBJ whole genome shotgun (WGS) entry which is preliminary data.</text>
</comment>
<dbReference type="Proteomes" id="UP001151081">
    <property type="component" value="Unassembled WGS sequence"/>
</dbReference>